<dbReference type="InterPro" id="IPR059031">
    <property type="entry name" value="SH3_20"/>
</dbReference>
<evidence type="ECO:0000256" key="3">
    <source>
        <dbReference type="ARBA" id="ARBA00022475"/>
    </source>
</evidence>
<keyword evidence="3" id="KW-1003">Cell membrane</keyword>
<keyword evidence="12" id="KW-1185">Reference proteome</keyword>
<dbReference type="Proteomes" id="UP000038040">
    <property type="component" value="Unplaced"/>
</dbReference>
<dbReference type="GO" id="GO:0008270">
    <property type="term" value="F:zinc ion binding"/>
    <property type="evidence" value="ECO:0007669"/>
    <property type="project" value="UniProtKB-KW"/>
</dbReference>
<dbReference type="Proteomes" id="UP000274756">
    <property type="component" value="Unassembled WGS sequence"/>
</dbReference>
<evidence type="ECO:0000313" key="11">
    <source>
        <dbReference type="Proteomes" id="UP000038040"/>
    </source>
</evidence>
<dbReference type="PANTHER" id="PTHR15135">
    <property type="entry name" value="STAC"/>
    <property type="match status" value="1"/>
</dbReference>
<sequence>MFEYKILNVKLNVKYIETVDPVYLALKQATGKYGRRSSNYDSTTPSPRNLSEGSLQDSGYAEANYGPNLLDNSSSPVDQPGIDTTLISIDLSASAHNRRRPPKLHKQMKSISLDCAELPQPIPNNMNSGRTSNRSGMKPATPMKLNNSSGDIPNFDNNQCPSISSPRAPRRIHSSNGERIKIVDNGDPDWLYGFKLGERSDRLISFPSTCVALIQPSEQPMILKQSVHIPEAKIRLYRDQIVFAQPDSLVNGRLLVRTERNAFVECQLQYLSLL</sequence>
<feature type="domain" description="STAC3-related SH3" evidence="9">
    <location>
        <begin position="216"/>
        <end position="273"/>
    </location>
</feature>
<organism evidence="11 13">
    <name type="scientific">Dracunculus medinensis</name>
    <name type="common">Guinea worm</name>
    <dbReference type="NCBI Taxonomy" id="318479"/>
    <lineage>
        <taxon>Eukaryota</taxon>
        <taxon>Metazoa</taxon>
        <taxon>Ecdysozoa</taxon>
        <taxon>Nematoda</taxon>
        <taxon>Chromadorea</taxon>
        <taxon>Rhabditida</taxon>
        <taxon>Spirurina</taxon>
        <taxon>Dracunculoidea</taxon>
        <taxon>Dracunculidae</taxon>
        <taxon>Dracunculus</taxon>
    </lineage>
</organism>
<dbReference type="GO" id="GO:0005737">
    <property type="term" value="C:cytoplasm"/>
    <property type="evidence" value="ECO:0007669"/>
    <property type="project" value="UniProtKB-SubCell"/>
</dbReference>
<dbReference type="EMBL" id="UYYG01001163">
    <property type="protein sequence ID" value="VDN57904.1"/>
    <property type="molecule type" value="Genomic_DNA"/>
</dbReference>
<evidence type="ECO:0000259" key="9">
    <source>
        <dbReference type="Pfam" id="PF26085"/>
    </source>
</evidence>
<evidence type="ECO:0000256" key="2">
    <source>
        <dbReference type="ARBA" id="ARBA00004496"/>
    </source>
</evidence>
<dbReference type="WBParaSite" id="DME_0000387201-mRNA-1">
    <property type="protein sequence ID" value="DME_0000387201-mRNA-1"/>
    <property type="gene ID" value="DME_0000387201"/>
</dbReference>
<dbReference type="AlphaFoldDB" id="A0A0N4U9T9"/>
<keyword evidence="4" id="KW-0963">Cytoplasm</keyword>
<reference evidence="13" key="1">
    <citation type="submission" date="2017-02" db="UniProtKB">
        <authorList>
            <consortium name="WormBaseParasite"/>
        </authorList>
    </citation>
    <scope>IDENTIFICATION</scope>
</reference>
<dbReference type="PANTHER" id="PTHR15135:SF7">
    <property type="entry name" value="STAC-LIKE, ISOFORM J"/>
    <property type="match status" value="1"/>
</dbReference>
<evidence type="ECO:0000313" key="13">
    <source>
        <dbReference type="WBParaSite" id="DME_0000387201-mRNA-1"/>
    </source>
</evidence>
<proteinExistence type="predicted"/>
<feature type="compositionally biased region" description="Polar residues" evidence="8">
    <location>
        <begin position="36"/>
        <end position="57"/>
    </location>
</feature>
<dbReference type="GO" id="GO:1903078">
    <property type="term" value="P:positive regulation of protein localization to plasma membrane"/>
    <property type="evidence" value="ECO:0007669"/>
    <property type="project" value="TreeGrafter"/>
</dbReference>
<dbReference type="GO" id="GO:0003009">
    <property type="term" value="P:skeletal muscle contraction"/>
    <property type="evidence" value="ECO:0007669"/>
    <property type="project" value="TreeGrafter"/>
</dbReference>
<evidence type="ECO:0000313" key="12">
    <source>
        <dbReference type="Proteomes" id="UP000274756"/>
    </source>
</evidence>
<keyword evidence="5" id="KW-0677">Repeat</keyword>
<evidence type="ECO:0000256" key="5">
    <source>
        <dbReference type="ARBA" id="ARBA00022737"/>
    </source>
</evidence>
<name>A0A0N4U9T9_DRAME</name>
<keyword evidence="6" id="KW-0862">Zinc</keyword>
<protein>
    <submittedName>
        <fullName evidence="13">SH3 domain-containing protein</fullName>
    </submittedName>
</protein>
<keyword evidence="6" id="KW-0479">Metal-binding</keyword>
<dbReference type="InterPro" id="IPR039688">
    <property type="entry name" value="STAC1/2/3"/>
</dbReference>
<comment type="subcellular location">
    <subcellularLocation>
        <location evidence="1">Cell membrane</location>
    </subcellularLocation>
    <subcellularLocation>
        <location evidence="2">Cytoplasm</location>
    </subcellularLocation>
</comment>
<gene>
    <name evidence="10" type="ORF">DME_LOCUS7877</name>
</gene>
<feature type="region of interest" description="Disordered" evidence="8">
    <location>
        <begin position="34"/>
        <end position="81"/>
    </location>
</feature>
<evidence type="ECO:0000313" key="10">
    <source>
        <dbReference type="EMBL" id="VDN57904.1"/>
    </source>
</evidence>
<dbReference type="Pfam" id="PF26085">
    <property type="entry name" value="SH3_20"/>
    <property type="match status" value="1"/>
</dbReference>
<keyword evidence="7" id="KW-0472">Membrane</keyword>
<evidence type="ECO:0000256" key="4">
    <source>
        <dbReference type="ARBA" id="ARBA00022490"/>
    </source>
</evidence>
<keyword evidence="6" id="KW-0863">Zinc-finger</keyword>
<dbReference type="STRING" id="318479.A0A0N4U9T9"/>
<dbReference type="OrthoDB" id="6250593at2759"/>
<evidence type="ECO:0000256" key="1">
    <source>
        <dbReference type="ARBA" id="ARBA00004236"/>
    </source>
</evidence>
<evidence type="ECO:0000256" key="7">
    <source>
        <dbReference type="ARBA" id="ARBA00023136"/>
    </source>
</evidence>
<reference evidence="10 12" key="2">
    <citation type="submission" date="2018-11" db="EMBL/GenBank/DDBJ databases">
        <authorList>
            <consortium name="Pathogen Informatics"/>
        </authorList>
    </citation>
    <scope>NUCLEOTIDE SEQUENCE [LARGE SCALE GENOMIC DNA]</scope>
</reference>
<dbReference type="GO" id="GO:0005886">
    <property type="term" value="C:plasma membrane"/>
    <property type="evidence" value="ECO:0007669"/>
    <property type="project" value="UniProtKB-SubCell"/>
</dbReference>
<feature type="region of interest" description="Disordered" evidence="8">
    <location>
        <begin position="117"/>
        <end position="145"/>
    </location>
</feature>
<feature type="compositionally biased region" description="Polar residues" evidence="8">
    <location>
        <begin position="123"/>
        <end position="135"/>
    </location>
</feature>
<evidence type="ECO:0000256" key="8">
    <source>
        <dbReference type="SAM" id="MobiDB-lite"/>
    </source>
</evidence>
<accession>A0A0N4U9T9</accession>
<evidence type="ECO:0000256" key="6">
    <source>
        <dbReference type="ARBA" id="ARBA00022771"/>
    </source>
</evidence>